<keyword evidence="3" id="KW-0677">Repeat</keyword>
<dbReference type="Gene3D" id="1.25.40.10">
    <property type="entry name" value="Tetratricopeptide repeat domain"/>
    <property type="match status" value="1"/>
</dbReference>
<dbReference type="CDD" id="cd05804">
    <property type="entry name" value="StaR_like"/>
    <property type="match status" value="1"/>
</dbReference>
<dbReference type="PATRIC" id="fig|452.5.peg.2632"/>
<dbReference type="RefSeq" id="WP_331712928.1">
    <property type="nucleotide sequence ID" value="NZ_CAAAII010000001.1"/>
</dbReference>
<dbReference type="EMBL" id="LNYX01000031">
    <property type="protein sequence ID" value="KTD61754.1"/>
    <property type="molecule type" value="Genomic_DNA"/>
</dbReference>
<evidence type="ECO:0000256" key="1">
    <source>
        <dbReference type="ARBA" id="ARBA00005857"/>
    </source>
</evidence>
<evidence type="ECO:0000313" key="5">
    <source>
        <dbReference type="EMBL" id="KTD61754.1"/>
    </source>
</evidence>
<keyword evidence="4" id="KW-0802">TPR repeat</keyword>
<organism evidence="5 6">
    <name type="scientific">Legionella spiritensis</name>
    <dbReference type="NCBI Taxonomy" id="452"/>
    <lineage>
        <taxon>Bacteria</taxon>
        <taxon>Pseudomonadati</taxon>
        <taxon>Pseudomonadota</taxon>
        <taxon>Gammaproteobacteria</taxon>
        <taxon>Legionellales</taxon>
        <taxon>Legionellaceae</taxon>
        <taxon>Legionella</taxon>
    </lineage>
</organism>
<dbReference type="InterPro" id="IPR011990">
    <property type="entry name" value="TPR-like_helical_dom_sf"/>
</dbReference>
<comment type="similarity">
    <text evidence="1">Belongs to the TTC38 family.</text>
</comment>
<accession>A0A0W0YXW8</accession>
<gene>
    <name evidence="5" type="ORF">Lspi_2384</name>
</gene>
<dbReference type="SUPFAM" id="SSF48452">
    <property type="entry name" value="TPR-like"/>
    <property type="match status" value="1"/>
</dbReference>
<evidence type="ECO:0000256" key="3">
    <source>
        <dbReference type="ARBA" id="ARBA00022737"/>
    </source>
</evidence>
<evidence type="ECO:0000313" key="6">
    <source>
        <dbReference type="Proteomes" id="UP000054877"/>
    </source>
</evidence>
<name>A0A0W0YXW8_LEGSP</name>
<comment type="caution">
    <text evidence="5">The sequence shown here is derived from an EMBL/GenBank/DDBJ whole genome shotgun (WGS) entry which is preliminary data.</text>
</comment>
<keyword evidence="6" id="KW-1185">Reference proteome</keyword>
<evidence type="ECO:0000256" key="4">
    <source>
        <dbReference type="ARBA" id="ARBA00022803"/>
    </source>
</evidence>
<evidence type="ECO:0000256" key="2">
    <source>
        <dbReference type="ARBA" id="ARBA00019992"/>
    </source>
</evidence>
<dbReference type="InterPro" id="IPR033891">
    <property type="entry name" value="TTC38"/>
</dbReference>
<dbReference type="STRING" id="452.Lspi_2384"/>
<reference evidence="5 6" key="1">
    <citation type="submission" date="2015-11" db="EMBL/GenBank/DDBJ databases">
        <title>Genomic analysis of 38 Legionella species identifies large and diverse effector repertoires.</title>
        <authorList>
            <person name="Burstein D."/>
            <person name="Amaro F."/>
            <person name="Zusman T."/>
            <person name="Lifshitz Z."/>
            <person name="Cohen O."/>
            <person name="Gilbert J.A."/>
            <person name="Pupko T."/>
            <person name="Shuman H.A."/>
            <person name="Segal G."/>
        </authorList>
    </citation>
    <scope>NUCLEOTIDE SEQUENCE [LARGE SCALE GENOMIC DNA]</scope>
    <source>
        <strain evidence="5 6">Mt.St.Helens-9</strain>
    </source>
</reference>
<protein>
    <recommendedName>
        <fullName evidence="2">Tetratricopeptide repeat protein 38</fullName>
    </recommendedName>
</protein>
<sequence length="434" mass="49672">MLETQKGLFVTTGSNQAIDAINHFHHQILGFGKQAGDILTAASDHPDNLLIQTYAAIFYLYAQENEATVTAADYLMQAEKQLHNANRREQLLYHAAVAWQRRDFECAIALFAAVTDLFPRDTLALKFAEWLFYCQGQAYKGHQYLALCEQCAGENQDESHFLAMHSFALELSGHYDKANDMAEQAISMNRLTPWAHHTLAHVYLLKNDITGGIKRLQTLQGSWNDILPLLKGHNTWHLALFHLAWRDNAAVSYLFPEIFGTMPDTVSEQIDAISLLWRMDMAGLPQDTLFQSLLPHLKQHPFEHYTGFNSAHFIYCLVRNGEMKLADTSLKTIEAHARSQPKGCGQNLWRNLVFPSCKGIYYFAQQDYKTAQETLAPVIENYLQMGGSDAQDELFTQTYLLSLLRTNQKDKAYQFFNRYLKHYQNTPLAENWFS</sequence>
<dbReference type="PANTHER" id="PTHR16263">
    <property type="entry name" value="TETRATRICOPEPTIDE REPEAT PROTEIN 38"/>
    <property type="match status" value="1"/>
</dbReference>
<proteinExistence type="inferred from homology"/>
<dbReference type="PANTHER" id="PTHR16263:SF4">
    <property type="entry name" value="TETRATRICOPEPTIDE REPEAT PROTEIN 38"/>
    <property type="match status" value="1"/>
</dbReference>
<dbReference type="Proteomes" id="UP000054877">
    <property type="component" value="Unassembled WGS sequence"/>
</dbReference>
<dbReference type="AlphaFoldDB" id="A0A0W0YXW8"/>